<dbReference type="PANTHER" id="PTHR12552">
    <property type="entry name" value="OLIGOPHRENIN 1"/>
    <property type="match status" value="1"/>
</dbReference>
<evidence type="ECO:0000313" key="2">
    <source>
        <dbReference type="Proteomes" id="UP000095281"/>
    </source>
</evidence>
<dbReference type="GO" id="GO:0005096">
    <property type="term" value="F:GTPase activator activity"/>
    <property type="evidence" value="ECO:0007669"/>
    <property type="project" value="InterPro"/>
</dbReference>
<dbReference type="WBParaSite" id="MhA1_Contig1025.frz3.gene3">
    <property type="protein sequence ID" value="MhA1_Contig1025.frz3.gene3"/>
    <property type="gene ID" value="MhA1_Contig1025.frz3.gene3"/>
</dbReference>
<dbReference type="Proteomes" id="UP000095281">
    <property type="component" value="Unplaced"/>
</dbReference>
<dbReference type="AlphaFoldDB" id="A0A1I8AXG7"/>
<reference evidence="3" key="1">
    <citation type="submission" date="2016-11" db="UniProtKB">
        <authorList>
            <consortium name="WormBaseParasite"/>
        </authorList>
    </citation>
    <scope>IDENTIFICATION</scope>
</reference>
<proteinExistence type="predicted"/>
<feature type="domain" description="Rho-GAP" evidence="1">
    <location>
        <begin position="1"/>
        <end position="105"/>
    </location>
</feature>
<dbReference type="PANTHER" id="PTHR12552:SF1">
    <property type="entry name" value="RHO GTPASE-ACTIVATING PROTEIN GRAF"/>
    <property type="match status" value="1"/>
</dbReference>
<dbReference type="GO" id="GO:0007165">
    <property type="term" value="P:signal transduction"/>
    <property type="evidence" value="ECO:0007669"/>
    <property type="project" value="InterPro"/>
</dbReference>
<protein>
    <submittedName>
        <fullName evidence="3">Rho-GAP domain-containing protein</fullName>
    </submittedName>
</protein>
<dbReference type="OMA" id="IERCINV"/>
<organism evidence="2 3">
    <name type="scientific">Meloidogyne hapla</name>
    <name type="common">Root-knot nematode worm</name>
    <dbReference type="NCBI Taxonomy" id="6305"/>
    <lineage>
        <taxon>Eukaryota</taxon>
        <taxon>Metazoa</taxon>
        <taxon>Ecdysozoa</taxon>
        <taxon>Nematoda</taxon>
        <taxon>Chromadorea</taxon>
        <taxon>Rhabditida</taxon>
        <taxon>Tylenchina</taxon>
        <taxon>Tylenchomorpha</taxon>
        <taxon>Tylenchoidea</taxon>
        <taxon>Meloidogynidae</taxon>
        <taxon>Meloidogyninae</taxon>
        <taxon>Meloidogyne</taxon>
    </lineage>
</organism>
<evidence type="ECO:0000313" key="3">
    <source>
        <dbReference type="WBParaSite" id="MhA1_Contig1025.frz3.gene3"/>
    </source>
</evidence>
<sequence length="105" mass="12202">MLDEHGFEFIERCINVIEEKEIIFNFLRNCGVNSKVQKLMQHALDPSHHHHNKRSADKLNLLSDSDLELKTVSSAIKTFLRNLPEPLMTYELHQHFINAAKLHDG</sequence>
<dbReference type="InterPro" id="IPR047234">
    <property type="entry name" value="GRAF_fam"/>
</dbReference>
<keyword evidence="2" id="KW-1185">Reference proteome</keyword>
<dbReference type="PROSITE" id="PS50238">
    <property type="entry name" value="RHOGAP"/>
    <property type="match status" value="1"/>
</dbReference>
<dbReference type="SUPFAM" id="SSF48350">
    <property type="entry name" value="GTPase activation domain, GAP"/>
    <property type="match status" value="1"/>
</dbReference>
<name>A0A1I8AXG7_MELHA</name>
<dbReference type="Pfam" id="PF00620">
    <property type="entry name" value="RhoGAP"/>
    <property type="match status" value="1"/>
</dbReference>
<accession>A0A1I8AXG7</accession>
<dbReference type="Gene3D" id="1.10.555.10">
    <property type="entry name" value="Rho GTPase activation protein"/>
    <property type="match status" value="1"/>
</dbReference>
<dbReference type="InterPro" id="IPR008936">
    <property type="entry name" value="Rho_GTPase_activation_prot"/>
</dbReference>
<evidence type="ECO:0000259" key="1">
    <source>
        <dbReference type="PROSITE" id="PS50238"/>
    </source>
</evidence>
<dbReference type="InterPro" id="IPR000198">
    <property type="entry name" value="RhoGAP_dom"/>
</dbReference>